<dbReference type="Bgee" id="ENSMUSG00000002068">
    <property type="expression patterns" value="Expressed in ectoplacental cone and 242 other cell types or tissues"/>
</dbReference>
<evidence type="ECO:0000256" key="1">
    <source>
        <dbReference type="SAM" id="MobiDB-lite"/>
    </source>
</evidence>
<gene>
    <name evidence="2 3" type="primary">Ccne1</name>
</gene>
<dbReference type="AGR" id="MGI:88316"/>
<dbReference type="ExpressionAtlas" id="A0A0U1RNE6">
    <property type="expression patterns" value="baseline and differential"/>
</dbReference>
<evidence type="ECO:0000313" key="4">
    <source>
        <dbReference type="Proteomes" id="UP000000589"/>
    </source>
</evidence>
<reference evidence="2 4" key="2">
    <citation type="journal article" date="2011" name="PLoS Biol.">
        <title>Modernizing reference genome assemblies.</title>
        <authorList>
            <person name="Church D.M."/>
            <person name="Schneider V.A."/>
            <person name="Graves T."/>
            <person name="Auger K."/>
            <person name="Cunningham F."/>
            <person name="Bouk N."/>
            <person name="Chen H.C."/>
            <person name="Agarwala R."/>
            <person name="McLaren W.M."/>
            <person name="Ritchie G.R."/>
            <person name="Albracht D."/>
            <person name="Kremitzki M."/>
            <person name="Rock S."/>
            <person name="Kotkiewicz H."/>
            <person name="Kremitzki C."/>
            <person name="Wollam A."/>
            <person name="Trani L."/>
            <person name="Fulton L."/>
            <person name="Fulton R."/>
            <person name="Matthews L."/>
            <person name="Whitehead S."/>
            <person name="Chow W."/>
            <person name="Torrance J."/>
            <person name="Dunn M."/>
            <person name="Harden G."/>
            <person name="Threadgold G."/>
            <person name="Wood J."/>
            <person name="Collins J."/>
            <person name="Heath P."/>
            <person name="Griffiths G."/>
            <person name="Pelan S."/>
            <person name="Grafham D."/>
            <person name="Eichler E.E."/>
            <person name="Weinstock G."/>
            <person name="Mardis E.R."/>
            <person name="Wilson R.K."/>
            <person name="Howe K."/>
            <person name="Flicek P."/>
            <person name="Hubbard T."/>
        </authorList>
    </citation>
    <scope>NUCLEOTIDE SEQUENCE [LARGE SCALE GENOMIC DNA]</scope>
    <source>
        <strain evidence="2 4">C57BL/6J</strain>
    </source>
</reference>
<evidence type="ECO:0000313" key="2">
    <source>
        <dbReference type="Ensembl" id="ENSMUSP00000145532.2"/>
    </source>
</evidence>
<dbReference type="Ensembl" id="ENSMUST00000124979.3">
    <property type="protein sequence ID" value="ENSMUSP00000145532.2"/>
    <property type="gene ID" value="ENSMUSG00000002068.17"/>
</dbReference>
<feature type="compositionally biased region" description="Basic and acidic residues" evidence="1">
    <location>
        <begin position="1"/>
        <end position="17"/>
    </location>
</feature>
<dbReference type="ProteomicsDB" id="351581"/>
<dbReference type="VEuPathDB" id="HostDB:ENSMUSG00000002068"/>
<keyword evidence="4" id="KW-1185">Reference proteome</keyword>
<accession>A0A0U1RNE6</accession>
<feature type="region of interest" description="Disordered" evidence="1">
    <location>
        <begin position="1"/>
        <end position="32"/>
    </location>
</feature>
<evidence type="ECO:0007829" key="5">
    <source>
        <dbReference type="PeptideAtlas" id="A0A0U1RNE6"/>
    </source>
</evidence>
<dbReference type="MGI" id="MGI:88316">
    <property type="gene designation" value="Ccne1"/>
</dbReference>
<reference evidence="2" key="4">
    <citation type="submission" date="2025-09" db="UniProtKB">
        <authorList>
            <consortium name="Ensembl"/>
        </authorList>
    </citation>
    <scope>IDENTIFICATION</scope>
    <source>
        <strain evidence="2">C57BL/6J</strain>
    </source>
</reference>
<keyword evidence="5" id="KW-1267">Proteomics identification</keyword>
<protein>
    <submittedName>
        <fullName evidence="2">Cyclin E1</fullName>
    </submittedName>
</protein>
<sequence>MPRERDSTDHSNMKEEGGSDLSVRSRKRKANVAVVSTKDTGWEGDSPPPLPSYLGTKFGSSYLLVKRIS</sequence>
<organism evidence="2 4">
    <name type="scientific">Mus musculus</name>
    <name type="common">Mouse</name>
    <dbReference type="NCBI Taxonomy" id="10090"/>
    <lineage>
        <taxon>Eukaryota</taxon>
        <taxon>Metazoa</taxon>
        <taxon>Chordata</taxon>
        <taxon>Craniata</taxon>
        <taxon>Vertebrata</taxon>
        <taxon>Euteleostomi</taxon>
        <taxon>Mammalia</taxon>
        <taxon>Eutheria</taxon>
        <taxon>Euarchontoglires</taxon>
        <taxon>Glires</taxon>
        <taxon>Rodentia</taxon>
        <taxon>Myomorpha</taxon>
        <taxon>Muroidea</taxon>
        <taxon>Muridae</taxon>
        <taxon>Murinae</taxon>
        <taxon>Mus</taxon>
        <taxon>Mus</taxon>
    </lineage>
</organism>
<dbReference type="Antibodypedia" id="3286">
    <property type="antibodies" value="1216 antibodies from 50 providers"/>
</dbReference>
<reference evidence="2 4" key="1">
    <citation type="journal article" date="2009" name="PLoS Biol.">
        <title>Lineage-specific biology revealed by a finished genome assembly of the mouse.</title>
        <authorList>
            <consortium name="Mouse Genome Sequencing Consortium"/>
            <person name="Church D.M."/>
            <person name="Goodstadt L."/>
            <person name="Hillier L.W."/>
            <person name="Zody M.C."/>
            <person name="Goldstein S."/>
            <person name="She X."/>
            <person name="Bult C.J."/>
            <person name="Agarwala R."/>
            <person name="Cherry J.L."/>
            <person name="DiCuccio M."/>
            <person name="Hlavina W."/>
            <person name="Kapustin Y."/>
            <person name="Meric P."/>
            <person name="Maglott D."/>
            <person name="Birtle Z."/>
            <person name="Marques A.C."/>
            <person name="Graves T."/>
            <person name="Zhou S."/>
            <person name="Teague B."/>
            <person name="Potamousis K."/>
            <person name="Churas C."/>
            <person name="Place M."/>
            <person name="Herschleb J."/>
            <person name="Runnheim R."/>
            <person name="Forrest D."/>
            <person name="Amos-Landgraf J."/>
            <person name="Schwartz D.C."/>
            <person name="Cheng Z."/>
            <person name="Lindblad-Toh K."/>
            <person name="Eichler E.E."/>
            <person name="Ponting C.P."/>
        </authorList>
    </citation>
    <scope>NUCLEOTIDE SEQUENCE [LARGE SCALE GENOMIC DNA]</scope>
    <source>
        <strain evidence="2 4">C57BL/6J</strain>
    </source>
</reference>
<evidence type="ECO:0000313" key="3">
    <source>
        <dbReference type="MGI" id="MGI:88316"/>
    </source>
</evidence>
<dbReference type="AlphaFoldDB" id="A0A0U1RNE6"/>
<dbReference type="Proteomes" id="UP000000589">
    <property type="component" value="Chromosome 7"/>
</dbReference>
<reference evidence="2" key="3">
    <citation type="submission" date="2025-08" db="UniProtKB">
        <authorList>
            <consortium name="Ensembl"/>
        </authorList>
    </citation>
    <scope>IDENTIFICATION</scope>
    <source>
        <strain evidence="2">C57BL/6J</strain>
    </source>
</reference>
<dbReference type="GeneTree" id="ENSGT00940000156256"/>
<name>A0A0U1RNE6_MOUSE</name>
<proteinExistence type="evidence at protein level"/>